<protein>
    <submittedName>
        <fullName evidence="2">Peptidase M23-like protein</fullName>
    </submittedName>
</protein>
<dbReference type="InterPro" id="IPR016047">
    <property type="entry name" value="M23ase_b-sheet_dom"/>
</dbReference>
<dbReference type="SUPFAM" id="SSF51261">
    <property type="entry name" value="Duplicated hybrid motif"/>
    <property type="match status" value="1"/>
</dbReference>
<evidence type="ECO:0000259" key="1">
    <source>
        <dbReference type="Pfam" id="PF01551"/>
    </source>
</evidence>
<dbReference type="Pfam" id="PF01551">
    <property type="entry name" value="Peptidase_M23"/>
    <property type="match status" value="1"/>
</dbReference>
<feature type="domain" description="M23ase beta-sheet core" evidence="1">
    <location>
        <begin position="93"/>
        <end position="191"/>
    </location>
</feature>
<comment type="caution">
    <text evidence="2">The sequence shown here is derived from an EMBL/GenBank/DDBJ whole genome shotgun (WGS) entry which is preliminary data.</text>
</comment>
<dbReference type="PANTHER" id="PTHR21666">
    <property type="entry name" value="PEPTIDASE-RELATED"/>
    <property type="match status" value="1"/>
</dbReference>
<reference evidence="2 3" key="1">
    <citation type="submission" date="2018-03" db="EMBL/GenBank/DDBJ databases">
        <title>Genomic Encyclopedia of Archaeal and Bacterial Type Strains, Phase II (KMG-II): from individual species to whole genera.</title>
        <authorList>
            <person name="Goeker M."/>
        </authorList>
    </citation>
    <scope>NUCLEOTIDE SEQUENCE [LARGE SCALE GENOMIC DNA]</scope>
    <source>
        <strain evidence="2 3">DSM 27929</strain>
    </source>
</reference>
<gene>
    <name evidence="2" type="ORF">CLW00_103395</name>
</gene>
<proteinExistence type="predicted"/>
<name>A0A2T0WRE3_9BACT</name>
<dbReference type="EMBL" id="PVTR01000003">
    <property type="protein sequence ID" value="PRY89271.1"/>
    <property type="molecule type" value="Genomic_DNA"/>
</dbReference>
<dbReference type="AlphaFoldDB" id="A0A2T0WRE3"/>
<dbReference type="Gene3D" id="2.70.70.10">
    <property type="entry name" value="Glucose Permease (Domain IIA)"/>
    <property type="match status" value="1"/>
</dbReference>
<dbReference type="InterPro" id="IPR050570">
    <property type="entry name" value="Cell_wall_metabolism_enzyme"/>
</dbReference>
<dbReference type="Proteomes" id="UP000238157">
    <property type="component" value="Unassembled WGS sequence"/>
</dbReference>
<dbReference type="PANTHER" id="PTHR21666:SF270">
    <property type="entry name" value="MUREIN HYDROLASE ACTIVATOR ENVC"/>
    <property type="match status" value="1"/>
</dbReference>
<dbReference type="OrthoDB" id="9801052at2"/>
<accession>A0A2T0WRE3</accession>
<dbReference type="GO" id="GO:0004222">
    <property type="term" value="F:metalloendopeptidase activity"/>
    <property type="evidence" value="ECO:0007669"/>
    <property type="project" value="TreeGrafter"/>
</dbReference>
<dbReference type="InterPro" id="IPR011055">
    <property type="entry name" value="Dup_hybrid_motif"/>
</dbReference>
<dbReference type="RefSeq" id="WP_106133033.1">
    <property type="nucleotide sequence ID" value="NZ_PVTR01000003.1"/>
</dbReference>
<evidence type="ECO:0000313" key="3">
    <source>
        <dbReference type="Proteomes" id="UP000238157"/>
    </source>
</evidence>
<dbReference type="CDD" id="cd12797">
    <property type="entry name" value="M23_peptidase"/>
    <property type="match status" value="1"/>
</dbReference>
<evidence type="ECO:0000313" key="2">
    <source>
        <dbReference type="EMBL" id="PRY89271.1"/>
    </source>
</evidence>
<keyword evidence="3" id="KW-1185">Reference proteome</keyword>
<sequence length="232" mass="26250">MQNNLISLLKDQETFPVMGEALDKFNTLSLDFSPSNRALDTVDLSDTRKFDAFVFEQLAKSDKKYGIGGYFEHRAIYSRSAVFATDKEDFRDIHMGVDIWSESWTPVFAPLDGVVHSFQDNAGFGNYGPTIILEHDLDGKKLFSLYGHLALEDLKGLEVGQVIPKGQRFCHLGPFPENGDWPPHLHFQLMWDMLGMVGDFPGVCSHREMQKFRKICPDPNLLIPFQGSYSPA</sequence>
<organism evidence="2 3">
    <name type="scientific">Mongoliibacter ruber</name>
    <dbReference type="NCBI Taxonomy" id="1750599"/>
    <lineage>
        <taxon>Bacteria</taxon>
        <taxon>Pseudomonadati</taxon>
        <taxon>Bacteroidota</taxon>
        <taxon>Cytophagia</taxon>
        <taxon>Cytophagales</taxon>
        <taxon>Cyclobacteriaceae</taxon>
        <taxon>Mongoliibacter</taxon>
    </lineage>
</organism>